<dbReference type="PANTHER" id="PTHR22967:SF57">
    <property type="entry name" value="AUXILIN, ISOFORM A-RELATED"/>
    <property type="match status" value="1"/>
</dbReference>
<feature type="region of interest" description="Disordered" evidence="9">
    <location>
        <begin position="1152"/>
        <end position="1260"/>
    </location>
</feature>
<evidence type="ECO:0000256" key="5">
    <source>
        <dbReference type="ARBA" id="ARBA00022777"/>
    </source>
</evidence>
<feature type="region of interest" description="Disordered" evidence="9">
    <location>
        <begin position="1272"/>
        <end position="1342"/>
    </location>
</feature>
<dbReference type="OrthoDB" id="2018507at2759"/>
<dbReference type="SMART" id="SM00220">
    <property type="entry name" value="S_TKc"/>
    <property type="match status" value="1"/>
</dbReference>
<keyword evidence="4" id="KW-0547">Nucleotide-binding</keyword>
<accession>A0A4V3XG86</accession>
<feature type="compositionally biased region" description="Pro residues" evidence="9">
    <location>
        <begin position="579"/>
        <end position="607"/>
    </location>
</feature>
<comment type="caution">
    <text evidence="11">The sequence shown here is derived from an EMBL/GenBank/DDBJ whole genome shotgun (WGS) entry which is preliminary data.</text>
</comment>
<feature type="compositionally biased region" description="Basic and acidic residues" evidence="9">
    <location>
        <begin position="624"/>
        <end position="636"/>
    </location>
</feature>
<feature type="domain" description="Protein kinase" evidence="10">
    <location>
        <begin position="27"/>
        <end position="302"/>
    </location>
</feature>
<dbReference type="Proteomes" id="UP000310158">
    <property type="component" value="Unassembled WGS sequence"/>
</dbReference>
<evidence type="ECO:0000256" key="4">
    <source>
        <dbReference type="ARBA" id="ARBA00022741"/>
    </source>
</evidence>
<evidence type="ECO:0000256" key="9">
    <source>
        <dbReference type="SAM" id="MobiDB-lite"/>
    </source>
</evidence>
<feature type="compositionally biased region" description="Pro residues" evidence="9">
    <location>
        <begin position="852"/>
        <end position="873"/>
    </location>
</feature>
<evidence type="ECO:0000256" key="2">
    <source>
        <dbReference type="ARBA" id="ARBA00022527"/>
    </source>
</evidence>
<feature type="compositionally biased region" description="Basic and acidic residues" evidence="9">
    <location>
        <begin position="726"/>
        <end position="742"/>
    </location>
</feature>
<evidence type="ECO:0000256" key="1">
    <source>
        <dbReference type="ARBA" id="ARBA00012513"/>
    </source>
</evidence>
<dbReference type="GO" id="GO:0004674">
    <property type="term" value="F:protein serine/threonine kinase activity"/>
    <property type="evidence" value="ECO:0007669"/>
    <property type="project" value="UniProtKB-KW"/>
</dbReference>
<protein>
    <recommendedName>
        <fullName evidence="1">non-specific serine/threonine protein kinase</fullName>
        <ecNumber evidence="1">2.7.11.1</ecNumber>
    </recommendedName>
</protein>
<feature type="compositionally biased region" description="Low complexity" evidence="9">
    <location>
        <begin position="1274"/>
        <end position="1283"/>
    </location>
</feature>
<feature type="region of interest" description="Disordered" evidence="9">
    <location>
        <begin position="498"/>
        <end position="1139"/>
    </location>
</feature>
<feature type="compositionally biased region" description="Low complexity" evidence="9">
    <location>
        <begin position="743"/>
        <end position="756"/>
    </location>
</feature>
<feature type="compositionally biased region" description="Polar residues" evidence="9">
    <location>
        <begin position="1089"/>
        <end position="1100"/>
    </location>
</feature>
<dbReference type="PROSITE" id="PS50011">
    <property type="entry name" value="PROTEIN_KINASE_DOM"/>
    <property type="match status" value="1"/>
</dbReference>
<sequence>MAHQQAYVANKGTLVPGQTISVNKHTVQVERYLSQGGFAHVYLVRTPTPVYNTTYHVLKRIAVPNELMLSEVKKEVDVMRILKGHPNIVHLIDAAWHRMPNGTFEVFILMEFCPGGGIIDMMNRRLRERLTEAEILQIFVDVCEGVAAMHNLRPPLLHRDLKVENILQSSATSYKLCDFGSATPVAPRPPSNAQEIRALEADLNRHTTLQYRAPEMVDPYLRRPVDEKSDVWALGVLLYKLCYYTTPFEEHGPLAILNVQYKIPSYPIYSAQMNNLIASMLREHGSQRPSVFEILIAVHRMRGTKSRFVYNLPPRQPLSPRHAEVYPQTNALDDLISYRSSSSPTLASEVQPSIFPTKNAGVQARERVLEAIAPMRRGRPAPIQSTSPPASPAKEQEKENRKWADAELDMDFGVEEEARWKAVKNTRGAVRGHRSGLASPEAWKVKSPALDDAWDLGKDRDKGRDRDRRKTYQAGLSGFGDSFDAMLGSSTSAAAAAASLVPEKSGLKPVSIPDQLPASNYNRLGLPKSKDAFDGLGLSPLGKPPPPTLGEARKARIEYTSNLTIPSPSSRPSSALSPAPAPSPSPRPPSHVPSPRLPSHAPSPAPSPWQAHKLASEPSSNLSAEERFPSLEDLDRTLLPGAALASNIPSQPPCQLPSVQKLSRLPTSSTVARVQQSPRSNFSGGLKPPGAISNTLNIALGGSGSAGKYSYDGVRSEHVTGAAMRASREARKAGPDKGRENPSRPSRTSPVRPQVVRTHHSSVPVKHSSIDEITPAPAPSPALAPDTSPSAAQILGRSRPRDWLTGSDDELPKPPGTPVLRDSPRKRASVIERDPVVQSPQEAVADKYPSPKRQPSPPSPSPPSPSPPSPNPPTLQKSGMDRVTMGTDDDRLQLNSKRKPVDTLIATSPAEESVFKSEALTENWSPVAPSMRHPLRKDTSSSSGGDEEPEDANGFVPSGQARKVFEFKEKVGENKRRGKGRQSSVHDLVDLWGGGLGAEKKDKVEEKVTGAVNGLSTGSGMKEREEVKKPTALPPSVGKPRSASPSPMLSPSAETPTKSYSSDRTSPSRRKQSTSALEHSNPPTPVSPAPTSRSRHQSMFLSPGVATKAFPHTQVDKSTAVSTLALPPDPRARRTARRTSISDMVQKYEAMGGKPIAPAPSAKPPHMKVATHGTASSILSGSGSAPVPSHARARSNFGPGPSLGDPDDESHDRAKPRTSPTNLPRTSPVGLLGLASDKKAQDMLSGRRSPFKPAETGGQTMVVMKGSLDIPAKSISSPLRTSSPLPPVATGEEPPRSASPEKPYQGVGRLIDQWQKKSGEVDAPRRGGFAPRKAGVVAGRGR</sequence>
<feature type="compositionally biased region" description="Polar residues" evidence="9">
    <location>
        <begin position="1173"/>
        <end position="1183"/>
    </location>
</feature>
<evidence type="ECO:0000256" key="7">
    <source>
        <dbReference type="ARBA" id="ARBA00047899"/>
    </source>
</evidence>
<evidence type="ECO:0000256" key="8">
    <source>
        <dbReference type="ARBA" id="ARBA00048679"/>
    </source>
</evidence>
<feature type="compositionally biased region" description="Basic and acidic residues" evidence="9">
    <location>
        <begin position="963"/>
        <end position="975"/>
    </location>
</feature>
<keyword evidence="2" id="KW-0723">Serine/threonine-protein kinase</keyword>
<organism evidence="11 12">
    <name type="scientific">Bondarzewia mesenterica</name>
    <dbReference type="NCBI Taxonomy" id="1095465"/>
    <lineage>
        <taxon>Eukaryota</taxon>
        <taxon>Fungi</taxon>
        <taxon>Dikarya</taxon>
        <taxon>Basidiomycota</taxon>
        <taxon>Agaricomycotina</taxon>
        <taxon>Agaricomycetes</taxon>
        <taxon>Russulales</taxon>
        <taxon>Bondarzewiaceae</taxon>
        <taxon>Bondarzewia</taxon>
    </lineage>
</organism>
<dbReference type="GO" id="GO:0005737">
    <property type="term" value="C:cytoplasm"/>
    <property type="evidence" value="ECO:0007669"/>
    <property type="project" value="TreeGrafter"/>
</dbReference>
<dbReference type="GO" id="GO:0000147">
    <property type="term" value="P:actin cortical patch assembly"/>
    <property type="evidence" value="ECO:0007669"/>
    <property type="project" value="TreeGrafter"/>
</dbReference>
<gene>
    <name evidence="11" type="ORF">EW146_g868</name>
</gene>
<dbReference type="GO" id="GO:0005524">
    <property type="term" value="F:ATP binding"/>
    <property type="evidence" value="ECO:0007669"/>
    <property type="project" value="UniProtKB-KW"/>
</dbReference>
<dbReference type="GO" id="GO:0007015">
    <property type="term" value="P:actin filament organization"/>
    <property type="evidence" value="ECO:0007669"/>
    <property type="project" value="TreeGrafter"/>
</dbReference>
<evidence type="ECO:0000313" key="11">
    <source>
        <dbReference type="EMBL" id="THH20483.1"/>
    </source>
</evidence>
<evidence type="ECO:0000256" key="6">
    <source>
        <dbReference type="ARBA" id="ARBA00022840"/>
    </source>
</evidence>
<dbReference type="Gene3D" id="1.10.510.10">
    <property type="entry name" value="Transferase(Phosphotransferase) domain 1"/>
    <property type="match status" value="1"/>
</dbReference>
<dbReference type="InterPro" id="IPR011009">
    <property type="entry name" value="Kinase-like_dom_sf"/>
</dbReference>
<dbReference type="EMBL" id="SGPL01000020">
    <property type="protein sequence ID" value="THH20483.1"/>
    <property type="molecule type" value="Genomic_DNA"/>
</dbReference>
<keyword evidence="6" id="KW-0067">ATP-binding</keyword>
<name>A0A4V3XG86_9AGAM</name>
<feature type="compositionally biased region" description="Low complexity" evidence="9">
    <location>
        <begin position="1040"/>
        <end position="1052"/>
    </location>
</feature>
<comment type="catalytic activity">
    <reaction evidence="8">
        <text>L-seryl-[protein] + ATP = O-phospho-L-seryl-[protein] + ADP + H(+)</text>
        <dbReference type="Rhea" id="RHEA:17989"/>
        <dbReference type="Rhea" id="RHEA-COMP:9863"/>
        <dbReference type="Rhea" id="RHEA-COMP:11604"/>
        <dbReference type="ChEBI" id="CHEBI:15378"/>
        <dbReference type="ChEBI" id="CHEBI:29999"/>
        <dbReference type="ChEBI" id="CHEBI:30616"/>
        <dbReference type="ChEBI" id="CHEBI:83421"/>
        <dbReference type="ChEBI" id="CHEBI:456216"/>
        <dbReference type="EC" id="2.7.11.1"/>
    </reaction>
</comment>
<dbReference type="InterPro" id="IPR000719">
    <property type="entry name" value="Prot_kinase_dom"/>
</dbReference>
<dbReference type="EC" id="2.7.11.1" evidence="1"/>
<feature type="compositionally biased region" description="Low complexity" evidence="9">
    <location>
        <begin position="783"/>
        <end position="792"/>
    </location>
</feature>
<evidence type="ECO:0000256" key="3">
    <source>
        <dbReference type="ARBA" id="ARBA00022679"/>
    </source>
</evidence>
<dbReference type="PANTHER" id="PTHR22967">
    <property type="entry name" value="SERINE/THREONINE PROTEIN KINASE"/>
    <property type="match status" value="1"/>
</dbReference>
<feature type="region of interest" description="Disordered" evidence="9">
    <location>
        <begin position="377"/>
        <end position="402"/>
    </location>
</feature>
<feature type="compositionally biased region" description="Polar residues" evidence="9">
    <location>
        <begin position="1053"/>
        <end position="1065"/>
    </location>
</feature>
<evidence type="ECO:0000313" key="12">
    <source>
        <dbReference type="Proteomes" id="UP000310158"/>
    </source>
</evidence>
<dbReference type="SUPFAM" id="SSF56112">
    <property type="entry name" value="Protein kinase-like (PK-like)"/>
    <property type="match status" value="1"/>
</dbReference>
<reference evidence="11 12" key="1">
    <citation type="submission" date="2019-02" db="EMBL/GenBank/DDBJ databases">
        <title>Genome sequencing of the rare red list fungi Bondarzewia mesenterica.</title>
        <authorList>
            <person name="Buettner E."/>
            <person name="Kellner H."/>
        </authorList>
    </citation>
    <scope>NUCLEOTIDE SEQUENCE [LARGE SCALE GENOMIC DNA]</scope>
    <source>
        <strain evidence="11 12">DSM 108281</strain>
    </source>
</reference>
<keyword evidence="3" id="KW-0808">Transferase</keyword>
<feature type="compositionally biased region" description="Low complexity" evidence="9">
    <location>
        <begin position="566"/>
        <end position="578"/>
    </location>
</feature>
<keyword evidence="12" id="KW-1185">Reference proteome</keyword>
<feature type="compositionally biased region" description="Polar residues" evidence="9">
    <location>
        <begin position="657"/>
        <end position="683"/>
    </location>
</feature>
<comment type="catalytic activity">
    <reaction evidence="7">
        <text>L-threonyl-[protein] + ATP = O-phospho-L-threonyl-[protein] + ADP + H(+)</text>
        <dbReference type="Rhea" id="RHEA:46608"/>
        <dbReference type="Rhea" id="RHEA-COMP:11060"/>
        <dbReference type="Rhea" id="RHEA-COMP:11605"/>
        <dbReference type="ChEBI" id="CHEBI:15378"/>
        <dbReference type="ChEBI" id="CHEBI:30013"/>
        <dbReference type="ChEBI" id="CHEBI:30616"/>
        <dbReference type="ChEBI" id="CHEBI:61977"/>
        <dbReference type="ChEBI" id="CHEBI:456216"/>
        <dbReference type="EC" id="2.7.11.1"/>
    </reaction>
</comment>
<proteinExistence type="predicted"/>
<keyword evidence="5" id="KW-0418">Kinase</keyword>
<feature type="compositionally biased region" description="Basic and acidic residues" evidence="9">
    <location>
        <begin position="998"/>
        <end position="1008"/>
    </location>
</feature>
<feature type="compositionally biased region" description="Basic and acidic residues" evidence="9">
    <location>
        <begin position="822"/>
        <end position="835"/>
    </location>
</feature>
<feature type="compositionally biased region" description="Basic and acidic residues" evidence="9">
    <location>
        <begin position="1314"/>
        <end position="1325"/>
    </location>
</feature>
<dbReference type="CDD" id="cd14037">
    <property type="entry name" value="STKc_NAK_like"/>
    <property type="match status" value="1"/>
</dbReference>
<dbReference type="Pfam" id="PF00069">
    <property type="entry name" value="Pkinase"/>
    <property type="match status" value="1"/>
</dbReference>
<evidence type="ECO:0000259" key="10">
    <source>
        <dbReference type="PROSITE" id="PS50011"/>
    </source>
</evidence>